<dbReference type="InterPro" id="IPR035973">
    <property type="entry name" value="Cyt_c_oxidase_su3-like_sf"/>
</dbReference>
<evidence type="ECO:0000256" key="4">
    <source>
        <dbReference type="ARBA" id="ARBA00022692"/>
    </source>
</evidence>
<comment type="function">
    <text evidence="8">Component of the cytochrome c oxidase, the last enzyme in the mitochondrial electron transport chain which drives oxidative phosphorylation. The respiratory chain contains 3 multisubunit complexes succinate dehydrogenase (complex II, CII), ubiquinol-cytochrome c oxidoreductase (cytochrome b-c1 complex, complex III, CIII) and cytochrome c oxidase (complex IV, CIV), that cooperate to transfer electrons derived from NADH and succinate to molecular oxygen, creating an electrochemical gradient over the inner membrane that drives transmembrane transport and the ATP synthase. Cytochrome c oxidase is the component of the respiratory chain that catalyzes the reduction of oxygen to water. Electrons originating from reduced cytochrome c in the intermembrane space (IMS) are transferred via the dinuclear copper A center (CU(A)) of subunit 2 and heme A of subunit 1 to the active site in subunit 1, a binuclear center (BNC) formed by heme A3 and copper B (CU(B)). The BNC reduces molecular oxygen to 2 water molecules using 4 electrons from cytochrome c in the IMS and 4 protons from the mitochondrial matrix.</text>
</comment>
<feature type="transmembrane region" description="Helical" evidence="9">
    <location>
        <begin position="80"/>
        <end position="103"/>
    </location>
</feature>
<proteinExistence type="inferred from homology"/>
<protein>
    <recommendedName>
        <fullName evidence="3 8">Cytochrome c oxidase subunit 3</fullName>
    </recommendedName>
</protein>
<feature type="transmembrane region" description="Helical" evidence="9">
    <location>
        <begin position="243"/>
        <end position="262"/>
    </location>
</feature>
<feature type="domain" description="Heme-copper oxidase subunit III family profile" evidence="10">
    <location>
        <begin position="5"/>
        <end position="264"/>
    </location>
</feature>
<dbReference type="InterPro" id="IPR033945">
    <property type="entry name" value="Cyt_c_oxase_su3_dom"/>
</dbReference>
<evidence type="ECO:0000256" key="1">
    <source>
        <dbReference type="ARBA" id="ARBA00004141"/>
    </source>
</evidence>
<feature type="transmembrane region" description="Helical" evidence="9">
    <location>
        <begin position="197"/>
        <end position="222"/>
    </location>
</feature>
<dbReference type="PROSITE" id="PS50253">
    <property type="entry name" value="COX3"/>
    <property type="match status" value="1"/>
</dbReference>
<evidence type="ECO:0000256" key="2">
    <source>
        <dbReference type="ARBA" id="ARBA00010581"/>
    </source>
</evidence>
<dbReference type="GO" id="GO:0006123">
    <property type="term" value="P:mitochondrial electron transport, cytochrome c to oxygen"/>
    <property type="evidence" value="ECO:0007669"/>
    <property type="project" value="TreeGrafter"/>
</dbReference>
<dbReference type="InterPro" id="IPR000298">
    <property type="entry name" value="Cyt_c_oxidase-like_su3"/>
</dbReference>
<comment type="subcellular location">
    <subcellularLocation>
        <location evidence="1">Membrane</location>
        <topology evidence="1">Multi-pass membrane protein</topology>
    </subcellularLocation>
</comment>
<dbReference type="SUPFAM" id="SSF81452">
    <property type="entry name" value="Cytochrome c oxidase subunit III-like"/>
    <property type="match status" value="1"/>
</dbReference>
<evidence type="ECO:0000256" key="3">
    <source>
        <dbReference type="ARBA" id="ARBA00015944"/>
    </source>
</evidence>
<comment type="similarity">
    <text evidence="2 8">Belongs to the cytochrome c oxidase subunit 3 family.</text>
</comment>
<name>A0A3S5HLQ2_9HYME</name>
<dbReference type="InterPro" id="IPR013833">
    <property type="entry name" value="Cyt_c_oxidase_su3_a-hlx"/>
</dbReference>
<dbReference type="Gene3D" id="1.10.287.70">
    <property type="match status" value="1"/>
</dbReference>
<dbReference type="InterPro" id="IPR024791">
    <property type="entry name" value="Cyt_c/ubiquinol_Oxase_su3"/>
</dbReference>
<dbReference type="AlphaFoldDB" id="A0A3S5HLQ2"/>
<accession>A0A3S5HLQ2</accession>
<keyword evidence="6 9" id="KW-1133">Transmembrane helix</keyword>
<feature type="transmembrane region" description="Helical" evidence="9">
    <location>
        <begin position="40"/>
        <end position="59"/>
    </location>
</feature>
<evidence type="ECO:0000256" key="5">
    <source>
        <dbReference type="ARBA" id="ARBA00022967"/>
    </source>
</evidence>
<keyword evidence="5" id="KW-1278">Translocase</keyword>
<reference evidence="11" key="1">
    <citation type="journal article" date="2018" name="Mol. Phylogenet. Evol.">
        <title>Mitochondrial phylogenomics of the Hymenoptera.</title>
        <authorList>
            <person name="Tang P."/>
            <person name="Zhu J.C."/>
            <person name="Zheng B.Y."/>
            <person name="Wei S.J."/>
            <person name="Sharkey M."/>
            <person name="Chen X.X."/>
            <person name="Vogler A.P."/>
        </authorList>
    </citation>
    <scope>NUCLEOTIDE SEQUENCE</scope>
</reference>
<dbReference type="PANTHER" id="PTHR11403:SF7">
    <property type="entry name" value="CYTOCHROME C OXIDASE SUBUNIT 3"/>
    <property type="match status" value="1"/>
</dbReference>
<dbReference type="GO" id="GO:0004129">
    <property type="term" value="F:cytochrome-c oxidase activity"/>
    <property type="evidence" value="ECO:0007669"/>
    <property type="project" value="InterPro"/>
</dbReference>
<evidence type="ECO:0000256" key="9">
    <source>
        <dbReference type="SAM" id="Phobius"/>
    </source>
</evidence>
<dbReference type="Gene3D" id="1.20.120.80">
    <property type="entry name" value="Cytochrome c oxidase, subunit III, four-helix bundle"/>
    <property type="match status" value="1"/>
</dbReference>
<feature type="transmembrane region" description="Helical" evidence="9">
    <location>
        <begin position="132"/>
        <end position="152"/>
    </location>
</feature>
<organism evidence="11">
    <name type="scientific">Habroteleia persimilis</name>
    <dbReference type="NCBI Taxonomy" id="2496286"/>
    <lineage>
        <taxon>Eukaryota</taxon>
        <taxon>Metazoa</taxon>
        <taxon>Ecdysozoa</taxon>
        <taxon>Arthropoda</taxon>
        <taxon>Hexapoda</taxon>
        <taxon>Insecta</taxon>
        <taxon>Pterygota</taxon>
        <taxon>Neoptera</taxon>
        <taxon>Endopterygota</taxon>
        <taxon>Hymenoptera</taxon>
        <taxon>Apocrita</taxon>
        <taxon>Proctotrupomorpha</taxon>
        <taxon>Platygastroidea</taxon>
        <taxon>Scelionidae</taxon>
        <taxon>Scelioninae</taxon>
        <taxon>Habroteleia</taxon>
    </lineage>
</organism>
<geneLocation type="mitochondrion" evidence="11"/>
<keyword evidence="8 11" id="KW-0496">Mitochondrion</keyword>
<gene>
    <name evidence="11" type="primary">cox3</name>
</gene>
<evidence type="ECO:0000256" key="7">
    <source>
        <dbReference type="ARBA" id="ARBA00023136"/>
    </source>
</evidence>
<dbReference type="EMBL" id="MG923508">
    <property type="protein sequence ID" value="AZL93404.1"/>
    <property type="molecule type" value="Genomic_DNA"/>
</dbReference>
<keyword evidence="4 8" id="KW-0812">Transmembrane</keyword>
<evidence type="ECO:0000313" key="11">
    <source>
        <dbReference type="EMBL" id="AZL93404.1"/>
    </source>
</evidence>
<evidence type="ECO:0000259" key="10">
    <source>
        <dbReference type="PROSITE" id="PS50253"/>
    </source>
</evidence>
<dbReference type="GO" id="GO:0005739">
    <property type="term" value="C:mitochondrion"/>
    <property type="evidence" value="ECO:0007669"/>
    <property type="project" value="TreeGrafter"/>
</dbReference>
<feature type="transmembrane region" description="Helical" evidence="9">
    <location>
        <begin position="164"/>
        <end position="185"/>
    </location>
</feature>
<keyword evidence="7 9" id="KW-0472">Membrane</keyword>
<evidence type="ECO:0000256" key="8">
    <source>
        <dbReference type="RuleBase" id="RU003375"/>
    </source>
</evidence>
<dbReference type="PANTHER" id="PTHR11403">
    <property type="entry name" value="CYTOCHROME C OXIDASE SUBUNIT III"/>
    <property type="match status" value="1"/>
</dbReference>
<feature type="transmembrane region" description="Helical" evidence="9">
    <location>
        <begin position="12"/>
        <end position="34"/>
    </location>
</feature>
<dbReference type="Pfam" id="PF00510">
    <property type="entry name" value="COX3"/>
    <property type="match status" value="1"/>
</dbReference>
<evidence type="ECO:0000256" key="6">
    <source>
        <dbReference type="ARBA" id="ARBA00022989"/>
    </source>
</evidence>
<sequence length="264" mass="32158">MKNFIFQPFHLVTLSPWPLYTSTTLFFLMMSMINMFNFKMFYMMYLNFIILFMILLQWWRDTIRESSFQGFHSMNTMEGLKMGMILFIISEIFFFLSFFWAYFHMFFSPSIEIGNQWPPIFMKLMLINPYNLPMLNTIILISSGMFLTMAHFSLLKKNFLITNYMMLLTIIFGLIFSIIQIFEYYNSLFTLNMSNYGSMFFMMTGFHGLHVLIGTMFIIITYMRINKIHMSNIHHLSFEMSAWYWHFVDVIWLFLFLFIYWWPF</sequence>
<dbReference type="CDD" id="cd01665">
    <property type="entry name" value="Cyt_c_Oxidase_III"/>
    <property type="match status" value="1"/>
</dbReference>
<dbReference type="GO" id="GO:0016020">
    <property type="term" value="C:membrane"/>
    <property type="evidence" value="ECO:0007669"/>
    <property type="project" value="UniProtKB-SubCell"/>
</dbReference>